<dbReference type="PANTHER" id="PTHR11954:SF42">
    <property type="entry name" value="TAUTOMERASE_MIF SUPERFAMILY PROTEIN"/>
    <property type="match status" value="1"/>
</dbReference>
<proteinExistence type="inferred from homology"/>
<dbReference type="GO" id="GO:0050178">
    <property type="term" value="F:phenylpyruvate tautomerase activity"/>
    <property type="evidence" value="ECO:0007669"/>
    <property type="project" value="TreeGrafter"/>
</dbReference>
<evidence type="ECO:0008006" key="4">
    <source>
        <dbReference type="Google" id="ProtNLM"/>
    </source>
</evidence>
<keyword evidence="3" id="KW-1185">Reference proteome</keyword>
<dbReference type="PANTHER" id="PTHR11954">
    <property type="entry name" value="D-DOPACHROME DECARBOXYLASE"/>
    <property type="match status" value="1"/>
</dbReference>
<dbReference type="SUPFAM" id="SSF55331">
    <property type="entry name" value="Tautomerase/MIF"/>
    <property type="match status" value="1"/>
</dbReference>
<evidence type="ECO:0000313" key="2">
    <source>
        <dbReference type="EMBL" id="KAK4766727.1"/>
    </source>
</evidence>
<evidence type="ECO:0000313" key="3">
    <source>
        <dbReference type="Proteomes" id="UP001345219"/>
    </source>
</evidence>
<gene>
    <name evidence="2" type="ORF">SAY87_008369</name>
</gene>
<accession>A0AAN7QG01</accession>
<name>A0AAN7QG01_9MYRT</name>
<evidence type="ECO:0000256" key="1">
    <source>
        <dbReference type="ARBA" id="ARBA00005851"/>
    </source>
</evidence>
<organism evidence="2 3">
    <name type="scientific">Trapa incisa</name>
    <dbReference type="NCBI Taxonomy" id="236973"/>
    <lineage>
        <taxon>Eukaryota</taxon>
        <taxon>Viridiplantae</taxon>
        <taxon>Streptophyta</taxon>
        <taxon>Embryophyta</taxon>
        <taxon>Tracheophyta</taxon>
        <taxon>Spermatophyta</taxon>
        <taxon>Magnoliopsida</taxon>
        <taxon>eudicotyledons</taxon>
        <taxon>Gunneridae</taxon>
        <taxon>Pentapetalae</taxon>
        <taxon>rosids</taxon>
        <taxon>malvids</taxon>
        <taxon>Myrtales</taxon>
        <taxon>Lythraceae</taxon>
        <taxon>Trapa</taxon>
    </lineage>
</organism>
<dbReference type="Proteomes" id="UP001345219">
    <property type="component" value="Chromosome 7"/>
</dbReference>
<reference evidence="2 3" key="1">
    <citation type="journal article" date="2023" name="Hortic Res">
        <title>Pangenome of water caltrop reveals structural variations and asymmetric subgenome divergence after allopolyploidization.</title>
        <authorList>
            <person name="Zhang X."/>
            <person name="Chen Y."/>
            <person name="Wang L."/>
            <person name="Yuan Y."/>
            <person name="Fang M."/>
            <person name="Shi L."/>
            <person name="Lu R."/>
            <person name="Comes H.P."/>
            <person name="Ma Y."/>
            <person name="Chen Y."/>
            <person name="Huang G."/>
            <person name="Zhou Y."/>
            <person name="Zheng Z."/>
            <person name="Qiu Y."/>
        </authorList>
    </citation>
    <scope>NUCLEOTIDE SEQUENCE [LARGE SCALE GENOMIC DNA]</scope>
    <source>
        <tissue evidence="2">Roots</tissue>
    </source>
</reference>
<comment type="caution">
    <text evidence="2">The sequence shown here is derived from an EMBL/GenBank/DDBJ whole genome shotgun (WGS) entry which is preliminary data.</text>
</comment>
<dbReference type="Gene3D" id="3.30.429.10">
    <property type="entry name" value="Macrophage Migration Inhibitory Factor"/>
    <property type="match status" value="1"/>
</dbReference>
<dbReference type="InterPro" id="IPR014347">
    <property type="entry name" value="Tautomerase/MIF_sf"/>
</dbReference>
<dbReference type="Pfam" id="PF01187">
    <property type="entry name" value="MIF"/>
    <property type="match status" value="1"/>
</dbReference>
<dbReference type="AlphaFoldDB" id="A0AAN7QG01"/>
<dbReference type="EMBL" id="JAXIOK010000007">
    <property type="protein sequence ID" value="KAK4766727.1"/>
    <property type="molecule type" value="Genomic_DNA"/>
</dbReference>
<dbReference type="GO" id="GO:0005615">
    <property type="term" value="C:extracellular space"/>
    <property type="evidence" value="ECO:0007669"/>
    <property type="project" value="TreeGrafter"/>
</dbReference>
<dbReference type="InterPro" id="IPR001398">
    <property type="entry name" value="Macrophage_inhib_fac"/>
</dbReference>
<sequence>MACLNIATNISLDGVDLSVILSEVTSSVAEIIGKPKAYVMIVMKGSVPIAFGGTELPAAYGELTSVGGLGCHENRQLSAAISSILETKLSIPKPRFFLKFSDSKASSLGWNGSTL</sequence>
<protein>
    <recommendedName>
        <fullName evidence="4">Macrophage migration inhibitory factor homolog</fullName>
    </recommendedName>
</protein>
<comment type="similarity">
    <text evidence="1">Belongs to the MIF family.</text>
</comment>